<accession>A0A7I7XJ48</accession>
<keyword evidence="5" id="KW-1133">Transmembrane helix</keyword>
<feature type="region of interest" description="Disordered" evidence="4">
    <location>
        <begin position="373"/>
        <end position="405"/>
    </location>
</feature>
<proteinExistence type="predicted"/>
<keyword evidence="3" id="KW-0143">Chaperone</keyword>
<evidence type="ECO:0000256" key="2">
    <source>
        <dbReference type="ARBA" id="ARBA00022840"/>
    </source>
</evidence>
<dbReference type="Pfam" id="PF00012">
    <property type="entry name" value="HSP70"/>
    <property type="match status" value="1"/>
</dbReference>
<keyword evidence="1" id="KW-0547">Nucleotide-binding</keyword>
<dbReference type="Gene3D" id="3.30.420.40">
    <property type="match status" value="2"/>
</dbReference>
<dbReference type="EMBL" id="AP022610">
    <property type="protein sequence ID" value="BBZ29236.1"/>
    <property type="molecule type" value="Genomic_DNA"/>
</dbReference>
<dbReference type="KEGG" id="mmag:MMAD_35310"/>
<dbReference type="CDD" id="cd10170">
    <property type="entry name" value="ASKHA_NBD_HSP70"/>
    <property type="match status" value="1"/>
</dbReference>
<dbReference type="GO" id="GO:0140662">
    <property type="term" value="F:ATP-dependent protein folding chaperone"/>
    <property type="evidence" value="ECO:0007669"/>
    <property type="project" value="InterPro"/>
</dbReference>
<sequence>MAHGIGLSIGATTLRAVAVGRSALTRSPVLTRYPHRPAEVGVPAENPNLVERGLVITGFVDRVGDPVPIVAADGSSHRAETVLAEALRALRDALPGRGPVDEPLGVTHPAHWSPSAVAALRRALEEQTLLTSDAVAGLLAVGDDPGLPTRGVVALCDVGGSGASLVLADAANGYQPIGPAIRSTDFSGDLVDQALLSRVVGDLGAVDASSTSAIGNLGRLRGECRAAKERLSTTAATSLPVELSGRRTEVRVTRTELEDAIRGPLDGFVDLLQETLQRTGIRGADLAAVATVGGGARLPMLTTTLSERLRVPVVTPAQPELAAAIGGGLSAARARVPDVATALAPAAPPPAAAAADPSAGPASSTFRALAWSQADDSPEPALVEPAPDEPYEPRPRLAFTEPEDEAVRATPAPWYRGPAGYVAAGALAALLAVGGAAYYLLRDDGSPTTTAPSTSAPASSSPATATTTPSASDQPSAVPAPAPEQTVYQQAPPPPASTVTQEAPPATETPAPTTEAPPPPTTTDAPPTTVTETTTESPGPTTRQRIIPSLPYQTIPGLPFVPAPIQPPSP</sequence>
<dbReference type="InterPro" id="IPR043129">
    <property type="entry name" value="ATPase_NBD"/>
</dbReference>
<keyword evidence="7" id="KW-1185">Reference proteome</keyword>
<keyword evidence="5" id="KW-0472">Membrane</keyword>
<dbReference type="PANTHER" id="PTHR42749:SF1">
    <property type="entry name" value="CELL SHAPE-DETERMINING PROTEIN MREB"/>
    <property type="match status" value="1"/>
</dbReference>
<dbReference type="RefSeq" id="WP_163739623.1">
    <property type="nucleotide sequence ID" value="NZ_AP022610.1"/>
</dbReference>
<evidence type="ECO:0000256" key="3">
    <source>
        <dbReference type="ARBA" id="ARBA00023186"/>
    </source>
</evidence>
<feature type="transmembrane region" description="Helical" evidence="5">
    <location>
        <begin position="419"/>
        <end position="441"/>
    </location>
</feature>
<dbReference type="Gene3D" id="3.90.640.10">
    <property type="entry name" value="Actin, Chain A, domain 4"/>
    <property type="match status" value="1"/>
</dbReference>
<evidence type="ECO:0000256" key="5">
    <source>
        <dbReference type="SAM" id="Phobius"/>
    </source>
</evidence>
<feature type="compositionally biased region" description="Low complexity" evidence="4">
    <location>
        <begin position="522"/>
        <end position="542"/>
    </location>
</feature>
<dbReference type="AlphaFoldDB" id="A0A7I7XJ48"/>
<feature type="region of interest" description="Disordered" evidence="4">
    <location>
        <begin position="447"/>
        <end position="570"/>
    </location>
</feature>
<evidence type="ECO:0000256" key="4">
    <source>
        <dbReference type="SAM" id="MobiDB-lite"/>
    </source>
</evidence>
<feature type="compositionally biased region" description="Low complexity" evidence="4">
    <location>
        <begin position="498"/>
        <end position="514"/>
    </location>
</feature>
<evidence type="ECO:0000256" key="1">
    <source>
        <dbReference type="ARBA" id="ARBA00022741"/>
    </source>
</evidence>
<dbReference type="GO" id="GO:0005524">
    <property type="term" value="F:ATP binding"/>
    <property type="evidence" value="ECO:0007669"/>
    <property type="project" value="UniProtKB-KW"/>
</dbReference>
<dbReference type="PANTHER" id="PTHR42749">
    <property type="entry name" value="CELL SHAPE-DETERMINING PROTEIN MREB"/>
    <property type="match status" value="1"/>
</dbReference>
<reference evidence="6 7" key="1">
    <citation type="journal article" date="2019" name="Emerg. Microbes Infect.">
        <title>Comprehensive subspecies identification of 175 nontuberculous mycobacteria species based on 7547 genomic profiles.</title>
        <authorList>
            <person name="Matsumoto Y."/>
            <person name="Kinjo T."/>
            <person name="Motooka D."/>
            <person name="Nabeya D."/>
            <person name="Jung N."/>
            <person name="Uechi K."/>
            <person name="Horii T."/>
            <person name="Iida T."/>
            <person name="Fujita J."/>
            <person name="Nakamura S."/>
        </authorList>
    </citation>
    <scope>NUCLEOTIDE SEQUENCE [LARGE SCALE GENOMIC DNA]</scope>
    <source>
        <strain evidence="6 7">JCM 13574</strain>
    </source>
</reference>
<keyword evidence="5" id="KW-0812">Transmembrane</keyword>
<protein>
    <submittedName>
        <fullName evidence="6">Molecular chaperone</fullName>
    </submittedName>
</protein>
<feature type="compositionally biased region" description="Low complexity" evidence="4">
    <location>
        <begin position="447"/>
        <end position="472"/>
    </location>
</feature>
<dbReference type="InterPro" id="IPR013126">
    <property type="entry name" value="Hsp_70_fam"/>
</dbReference>
<evidence type="ECO:0000313" key="7">
    <source>
        <dbReference type="Proteomes" id="UP000466517"/>
    </source>
</evidence>
<dbReference type="Proteomes" id="UP000466517">
    <property type="component" value="Chromosome"/>
</dbReference>
<organism evidence="6 7">
    <name type="scientific">Mycolicibacterium madagascariense</name>
    <dbReference type="NCBI Taxonomy" id="212765"/>
    <lineage>
        <taxon>Bacteria</taxon>
        <taxon>Bacillati</taxon>
        <taxon>Actinomycetota</taxon>
        <taxon>Actinomycetes</taxon>
        <taxon>Mycobacteriales</taxon>
        <taxon>Mycobacteriaceae</taxon>
        <taxon>Mycolicibacterium</taxon>
    </lineage>
</organism>
<dbReference type="SUPFAM" id="SSF53067">
    <property type="entry name" value="Actin-like ATPase domain"/>
    <property type="match status" value="1"/>
</dbReference>
<gene>
    <name evidence="6" type="ORF">MMAD_35310</name>
</gene>
<feature type="compositionally biased region" description="Pro residues" evidence="4">
    <location>
        <begin position="559"/>
        <end position="570"/>
    </location>
</feature>
<keyword evidence="2" id="KW-0067">ATP-binding</keyword>
<name>A0A7I7XJ48_9MYCO</name>
<evidence type="ECO:0000313" key="6">
    <source>
        <dbReference type="EMBL" id="BBZ29236.1"/>
    </source>
</evidence>